<reference evidence="1" key="5">
    <citation type="submission" date="2025-09" db="UniProtKB">
        <authorList>
            <consortium name="Ensembl"/>
        </authorList>
    </citation>
    <scope>IDENTIFICATION</scope>
</reference>
<name>F5H224_HUMAN</name>
<keyword evidence="2" id="KW-1185">Reference proteome</keyword>
<reference evidence="1" key="4">
    <citation type="submission" date="2025-08" db="UniProtKB">
        <authorList>
            <consortium name="Ensembl"/>
        </authorList>
    </citation>
    <scope>IDENTIFICATION</scope>
</reference>
<dbReference type="OMA" id="WHWSREL"/>
<evidence type="ECO:0000313" key="1">
    <source>
        <dbReference type="Ensembl" id="ENSP00000445600.1"/>
    </source>
</evidence>
<dbReference type="ExpressionAtlas" id="F5H224">
    <property type="expression patterns" value="baseline and differential"/>
</dbReference>
<proteinExistence type="predicted"/>
<reference evidence="1 2" key="2">
    <citation type="journal article" date="2004" name="Nature">
        <title>DNA sequence and analysis of human chromosome 9.</title>
        <authorList>
            <person name="Humphray S.J."/>
            <person name="Oliver K."/>
            <person name="Hunt A.R."/>
            <person name="Plumb R.W."/>
            <person name="Loveland J.E."/>
            <person name="Howe K.L."/>
            <person name="Andrews T.D."/>
            <person name="Searle S."/>
            <person name="Hunt S.E."/>
            <person name="Scott C.E."/>
            <person name="Jones M.C."/>
            <person name="Ainscough R."/>
            <person name="Almeida J.P."/>
            <person name="Ambrose K.D."/>
            <person name="Ashwell R.I."/>
            <person name="Babbage A.K."/>
            <person name="Babbage S."/>
            <person name="Bagguley C.L."/>
            <person name="Bailey J."/>
            <person name="Banerjee R."/>
            <person name="Barker D.J."/>
            <person name="Barlow K.F."/>
            <person name="Bates K."/>
            <person name="Beasley H."/>
            <person name="Beasley O."/>
            <person name="Bird C.P."/>
            <person name="Bray-Allen S."/>
            <person name="Brown A.J."/>
            <person name="Brown J.Y."/>
            <person name="Burford D."/>
            <person name="Burrill W."/>
            <person name="Burton J."/>
            <person name="Carder C."/>
            <person name="Carter N.P."/>
            <person name="Chapman J.C."/>
            <person name="Chen Y."/>
            <person name="Clarke G."/>
            <person name="Clark S.Y."/>
            <person name="Clee C.M."/>
            <person name="Clegg S."/>
            <person name="Collier R.E."/>
            <person name="Corby N."/>
            <person name="Crosier M."/>
            <person name="Cummings A.T."/>
            <person name="Davies J."/>
            <person name="Dhami P."/>
            <person name="Dunn M."/>
            <person name="Dutta I."/>
            <person name="Dyer L.W."/>
            <person name="Earthrowl M.E."/>
            <person name="Faulkner L."/>
            <person name="Fleming C.J."/>
            <person name="Frankish A."/>
            <person name="Frankland J.A."/>
            <person name="French L."/>
            <person name="Fricker D.G."/>
            <person name="Garner P."/>
            <person name="Garnett J."/>
            <person name="Ghori J."/>
            <person name="Gilbert J.G."/>
            <person name="Glison C."/>
            <person name="Grafham D.V."/>
            <person name="Gribble S."/>
            <person name="Griffiths C."/>
            <person name="Griffiths-Jones S."/>
            <person name="Grocock R."/>
            <person name="Guy J."/>
            <person name="Hall R.E."/>
            <person name="Hammond S."/>
            <person name="Harley J.L."/>
            <person name="Harrison E.S."/>
            <person name="Hart E.A."/>
            <person name="Heath P.D."/>
            <person name="Henderson C.D."/>
            <person name="Hopkins B.L."/>
            <person name="Howard P.J."/>
            <person name="Howden P.J."/>
            <person name="Huckle E."/>
            <person name="Johnson C."/>
            <person name="Johnson D."/>
            <person name="Joy A.A."/>
            <person name="Kay M."/>
            <person name="Keenan S."/>
            <person name="Kershaw J.K."/>
            <person name="Kimberley A.M."/>
            <person name="King A."/>
            <person name="Knights A."/>
            <person name="Laird G.K."/>
            <person name="Langford C."/>
            <person name="Lawlor S."/>
            <person name="Leongamornlert D.A."/>
            <person name="Leversha M."/>
            <person name="Lloyd C."/>
            <person name="Lloyd D.M."/>
            <person name="Lovell J."/>
            <person name="Martin S."/>
            <person name="Mashreghi-Mohammadi M."/>
            <person name="Matthews L."/>
            <person name="McLaren S."/>
            <person name="McLay K.E."/>
            <person name="McMurray A."/>
            <person name="Milne S."/>
            <person name="Nickerson T."/>
            <person name="Nisbett J."/>
            <person name="Nordsiek G."/>
            <person name="Pearce A.V."/>
            <person name="Peck A.I."/>
            <person name="Porter K.M."/>
            <person name="Pandian R."/>
            <person name="Pelan S."/>
            <person name="Phillimore B."/>
            <person name="Povey S."/>
            <person name="Ramsey Y."/>
            <person name="Rand V."/>
            <person name="Scharfe M."/>
            <person name="Sehra H.K."/>
            <person name="Shownkeen R."/>
            <person name="Sims S.K."/>
            <person name="Skuce C.D."/>
            <person name="Smith M."/>
            <person name="Steward C.A."/>
            <person name="Swarbreck D."/>
            <person name="Sycamore N."/>
            <person name="Tester J."/>
            <person name="Thorpe A."/>
            <person name="Tracey A."/>
            <person name="Tromans A."/>
            <person name="Thomas D.W."/>
            <person name="Wall M."/>
            <person name="Wallis J.M."/>
            <person name="West A.P."/>
            <person name="Whitehead S.L."/>
            <person name="Willey D.L."/>
            <person name="Williams S.A."/>
            <person name="Wilming L."/>
            <person name="Wray P.W."/>
            <person name="Young L."/>
            <person name="Ashurst J.L."/>
            <person name="Coulson A."/>
            <person name="Blocker H."/>
            <person name="Durbin R."/>
            <person name="Sulston J.E."/>
            <person name="Hubbard T."/>
            <person name="Jackson M.J."/>
            <person name="Bentley D.R."/>
            <person name="Beck S."/>
            <person name="Rogers J."/>
            <person name="Dunham I."/>
        </authorList>
    </citation>
    <scope>NUCLEOTIDE SEQUENCE [LARGE SCALE GENOMIC DNA]</scope>
</reference>
<dbReference type="UCSC" id="uc064svk.1">
    <property type="organism name" value="human"/>
</dbReference>
<accession>F5H224</accession>
<dbReference type="VEuPathDB" id="HostDB:ENSG00000174038"/>
<reference evidence="1 2" key="3">
    <citation type="journal article" date="2004" name="Nature">
        <title>Finishing the euchromatic sequence of the human genome.</title>
        <authorList>
            <consortium name="International Human Genome Sequencing Consortium"/>
        </authorList>
    </citation>
    <scope>NUCLEOTIDE SEQUENCE [LARGE SCALE GENOMIC DNA]</scope>
</reference>
<dbReference type="Ensembl" id="ENST00000534880.1">
    <property type="protein sequence ID" value="ENSP00000445600.1"/>
    <property type="gene ID" value="ENSG00000174038.13"/>
</dbReference>
<dbReference type="Antibodypedia" id="50361">
    <property type="antibodies" value="58 antibodies from 3 providers"/>
</dbReference>
<dbReference type="Proteomes" id="UP000005640">
    <property type="component" value="Chromosome 9"/>
</dbReference>
<dbReference type="HGNC" id="HGNC:31418">
    <property type="gene designation" value="SPATA31G1"/>
</dbReference>
<organism evidence="1 2">
    <name type="scientific">Homo sapiens</name>
    <name type="common">Human</name>
    <dbReference type="NCBI Taxonomy" id="9606"/>
    <lineage>
        <taxon>Eukaryota</taxon>
        <taxon>Metazoa</taxon>
        <taxon>Chordata</taxon>
        <taxon>Craniata</taxon>
        <taxon>Vertebrata</taxon>
        <taxon>Euteleostomi</taxon>
        <taxon>Mammalia</taxon>
        <taxon>Eutheria</taxon>
        <taxon>Euarchontoglires</taxon>
        <taxon>Primates</taxon>
        <taxon>Haplorrhini</taxon>
        <taxon>Catarrhini</taxon>
        <taxon>Hominidae</taxon>
        <taxon>Homo</taxon>
    </lineage>
</organism>
<sequence length="13" mass="1493">MQPVSPSRSFPIF</sequence>
<gene>
    <name evidence="1" type="primary">SPATA31G1</name>
</gene>
<dbReference type="GeneTree" id="ENSGT00390000000748"/>
<feature type="non-terminal residue" evidence="1">
    <location>
        <position position="13"/>
    </location>
</feature>
<dbReference type="OpenTargets" id="ENSG00000174038"/>
<evidence type="ECO:0000313" key="2">
    <source>
        <dbReference type="Proteomes" id="UP000005640"/>
    </source>
</evidence>
<reference evidence="1 2" key="1">
    <citation type="journal article" date="2001" name="Nature">
        <title>Initial sequencing and analysis of the human genome.</title>
        <authorList>
            <consortium name="International Human Genome Sequencing Consortium"/>
            <person name="Lander E.S."/>
            <person name="Linton L.M."/>
            <person name="Birren B."/>
            <person name="Nusbaum C."/>
            <person name="Zody M.C."/>
            <person name="Baldwin J."/>
            <person name="Devon K."/>
            <person name="Dewar K."/>
            <person name="Doyle M."/>
            <person name="FitzHugh W."/>
            <person name="Funke R."/>
            <person name="Gage D."/>
            <person name="Harris K."/>
            <person name="Heaford A."/>
            <person name="Howland J."/>
            <person name="Kann L."/>
            <person name="Lehoczky J."/>
            <person name="LeVine R."/>
            <person name="McEwan P."/>
            <person name="McKernan K."/>
            <person name="Meldrim J."/>
            <person name="Mesirov J.P."/>
            <person name="Miranda C."/>
            <person name="Morris W."/>
            <person name="Naylor J."/>
            <person name="Raymond C."/>
            <person name="Rosetti M."/>
            <person name="Santos R."/>
            <person name="Sheridan A."/>
            <person name="Sougnez C."/>
            <person name="Stange-Thomann N."/>
            <person name="Stojanovic N."/>
            <person name="Subramanian A."/>
            <person name="Wyman D."/>
            <person name="Rogers J."/>
            <person name="Sulston J."/>
            <person name="Ainscough R."/>
            <person name="Beck S."/>
            <person name="Bentley D."/>
            <person name="Burton J."/>
            <person name="Clee C."/>
            <person name="Carter N."/>
            <person name="Coulson A."/>
            <person name="Deadman R."/>
            <person name="Deloukas P."/>
            <person name="Dunham A."/>
            <person name="Dunham I."/>
            <person name="Durbin R."/>
            <person name="French L."/>
            <person name="Grafham D."/>
            <person name="Gregory S."/>
            <person name="Hubbard T."/>
            <person name="Humphray S."/>
            <person name="Hunt A."/>
            <person name="Jones M."/>
            <person name="Lloyd C."/>
            <person name="McMurray A."/>
            <person name="Matthews L."/>
            <person name="Mercer S."/>
            <person name="Milne S."/>
            <person name="Mullikin J.C."/>
            <person name="Mungall A."/>
            <person name="Plumb R."/>
            <person name="Ross M."/>
            <person name="Shownkeen R."/>
            <person name="Sims S."/>
            <person name="Waterston R.H."/>
            <person name="Wilson R.K."/>
            <person name="Hillier L.W."/>
            <person name="McPherson J.D."/>
            <person name="Marra M.A."/>
            <person name="Mardis E.R."/>
            <person name="Fulton L.A."/>
            <person name="Chinwalla A.T."/>
            <person name="Pepin K.H."/>
            <person name="Gish W.R."/>
            <person name="Chissoe S.L."/>
            <person name="Wendl M.C."/>
            <person name="Delehaunty K.D."/>
            <person name="Miner T.L."/>
            <person name="Delehaunty A."/>
            <person name="Kramer J.B."/>
            <person name="Cook L.L."/>
            <person name="Fulton R.S."/>
            <person name="Johnson D.L."/>
            <person name="Minx P.J."/>
            <person name="Clifton S.W."/>
            <person name="Hawkins T."/>
            <person name="Branscomb E."/>
            <person name="Predki P."/>
            <person name="Richardson P."/>
            <person name="Wenning S."/>
            <person name="Slezak T."/>
            <person name="Doggett N."/>
            <person name="Cheng J.F."/>
            <person name="Olsen A."/>
            <person name="Lucas S."/>
            <person name="Elkin C."/>
            <person name="Uberbacher E."/>
            <person name="Frazier M."/>
            <person name="Gibbs R.A."/>
            <person name="Muzny D.M."/>
            <person name="Scherer S.E."/>
            <person name="Bouck J.B."/>
            <person name="Sodergren E.J."/>
            <person name="Worley K.C."/>
            <person name="Rives C.M."/>
            <person name="Gorrell J.H."/>
            <person name="Metzker M.L."/>
            <person name="Naylor S.L."/>
            <person name="Kucherlapati R.S."/>
            <person name="Nelson D.L."/>
            <person name="Weinstock G.M."/>
            <person name="Sakaki Y."/>
            <person name="Fujiyama A."/>
            <person name="Hattori M."/>
            <person name="Yada T."/>
            <person name="Toyoda A."/>
            <person name="Itoh T."/>
            <person name="Kawagoe C."/>
            <person name="Watanabe H."/>
            <person name="Totoki Y."/>
            <person name="Taylor T."/>
            <person name="Weissenbach J."/>
            <person name="Heilig R."/>
            <person name="Saurin W."/>
            <person name="Artiguenave F."/>
            <person name="Brottier P."/>
            <person name="Bruls T."/>
            <person name="Pelletier E."/>
            <person name="Robert C."/>
            <person name="Wincker P."/>
            <person name="Smith D.R."/>
            <person name="Doucette-Stamm L."/>
            <person name="Rubenfield M."/>
            <person name="Weinstock K."/>
            <person name="Lee H.M."/>
            <person name="Dubois J."/>
            <person name="Rosenthal A."/>
            <person name="Platzer M."/>
            <person name="Nyakatura G."/>
            <person name="Taudien S."/>
            <person name="Rump A."/>
            <person name="Yang H."/>
            <person name="Yu J."/>
            <person name="Wang J."/>
            <person name="Huang G."/>
            <person name="Gu J."/>
            <person name="Hood L."/>
            <person name="Rowen L."/>
            <person name="Madan A."/>
            <person name="Qin S."/>
            <person name="Davis R.W."/>
            <person name="Federspiel N.A."/>
            <person name="Abola A.P."/>
            <person name="Proctor M.J."/>
            <person name="Myers R.M."/>
            <person name="Schmutz J."/>
            <person name="Dickson M."/>
            <person name="Grimwood J."/>
            <person name="Cox D.R."/>
            <person name="Olson M.V."/>
            <person name="Kaul R."/>
            <person name="Raymond C."/>
            <person name="Shimizu N."/>
            <person name="Kawasaki K."/>
            <person name="Minoshima S."/>
            <person name="Evans G.A."/>
            <person name="Athanasiou M."/>
            <person name="Schultz R."/>
            <person name="Roe B.A."/>
            <person name="Chen F."/>
            <person name="Pan H."/>
            <person name="Ramser J."/>
            <person name="Lehrach H."/>
            <person name="Reinhardt R."/>
            <person name="McCombie W.R."/>
            <person name="de la Bastide M."/>
            <person name="Dedhia N."/>
            <person name="Blocker H."/>
            <person name="Hornischer K."/>
            <person name="Nordsiek G."/>
            <person name="Agarwala R."/>
            <person name="Aravind L."/>
            <person name="Bailey J.A."/>
            <person name="Bateman A."/>
            <person name="Batzoglou S."/>
            <person name="Birney E."/>
            <person name="Bork P."/>
            <person name="Brown D.G."/>
            <person name="Burge C.B."/>
            <person name="Cerutti L."/>
            <person name="Chen H.C."/>
            <person name="Church D."/>
            <person name="Clamp M."/>
            <person name="Copley R.R."/>
            <person name="Doerks T."/>
            <person name="Eddy S.R."/>
            <person name="Eichler E.E."/>
            <person name="Furey T.S."/>
            <person name="Galagan J."/>
            <person name="Gilbert J.G."/>
            <person name="Harmon C."/>
            <person name="Hayashizaki Y."/>
            <person name="Haussler D."/>
            <person name="Hermjakob H."/>
            <person name="Hokamp K."/>
            <person name="Jang W."/>
            <person name="Johnson L.S."/>
            <person name="Jones T.A."/>
            <person name="Kasif S."/>
            <person name="Kaspryzk A."/>
            <person name="Kennedy S."/>
            <person name="Kent W.J."/>
            <person name="Kitts P."/>
            <person name="Koonin E.V."/>
            <person name="Korf I."/>
            <person name="Kulp D."/>
            <person name="Lancet D."/>
            <person name="Lowe T.M."/>
            <person name="McLysaght A."/>
            <person name="Mikkelsen T."/>
            <person name="Moran J.V."/>
            <person name="Mulder N."/>
            <person name="Pollara V.J."/>
            <person name="Ponting C.P."/>
            <person name="Schuler G."/>
            <person name="Schultz J."/>
            <person name="Slater G."/>
            <person name="Smit A.F."/>
            <person name="Stupka E."/>
            <person name="Szustakowski J."/>
            <person name="Thierry-Mieg D."/>
            <person name="Thierry-Mieg J."/>
            <person name="Wagner L."/>
            <person name="Wallis J."/>
            <person name="Wheeler R."/>
            <person name="Williams A."/>
            <person name="Wolf Y.I."/>
            <person name="Wolfe K.H."/>
            <person name="Yang S.P."/>
            <person name="Yeh R.F."/>
            <person name="Collins F."/>
            <person name="Guyer M.S."/>
            <person name="Peterson J."/>
            <person name="Felsenfeld A."/>
            <person name="Wetterstrand K.A."/>
            <person name="Patrinos A."/>
            <person name="Morgan M.J."/>
            <person name="de Jong P."/>
            <person name="Catanese J.J."/>
            <person name="Osoegawa K."/>
            <person name="Shizuya H."/>
            <person name="Choi S."/>
            <person name="Chen Y.J."/>
        </authorList>
    </citation>
    <scope>NUCLEOTIDE SEQUENCE [LARGE SCALE GENOMIC DNA]</scope>
</reference>
<dbReference type="EMBL" id="AL353795">
    <property type="status" value="NOT_ANNOTATED_CDS"/>
    <property type="molecule type" value="Genomic_DNA"/>
</dbReference>
<dbReference type="HOGENOM" id="CLU_3436650_0_0_1"/>
<dbReference type="Bgee" id="ENSG00000174038">
    <property type="expression patterns" value="Expressed in left testis and 143 other cell types or tissues"/>
</dbReference>
<protein>
    <submittedName>
        <fullName evidence="1">SPATA31 subfamily G member 1</fullName>
    </submittedName>
</protein>
<dbReference type="OrthoDB" id="9451032at2759"/>